<reference evidence="2 3" key="1">
    <citation type="submission" date="2012-08" db="EMBL/GenBank/DDBJ databases">
        <title>Oryza genome evolution.</title>
        <authorList>
            <person name="Wing R.A."/>
        </authorList>
    </citation>
    <scope>NUCLEOTIDE SEQUENCE</scope>
</reference>
<dbReference type="STRING" id="77586.A0A0D9WUA1"/>
<keyword evidence="1" id="KW-0732">Signal</keyword>
<name>A0A0D9WUA1_9ORYZ</name>
<feature type="chain" id="PRO_5002349452" description="Secreted protein" evidence="1">
    <location>
        <begin position="31"/>
        <end position="61"/>
    </location>
</feature>
<dbReference type="EnsemblPlants" id="LPERR06G23330.1">
    <property type="protein sequence ID" value="LPERR06G23330.1"/>
    <property type="gene ID" value="LPERR06G23330"/>
</dbReference>
<reference evidence="2" key="3">
    <citation type="submission" date="2015-04" db="UniProtKB">
        <authorList>
            <consortium name="EnsemblPlants"/>
        </authorList>
    </citation>
    <scope>IDENTIFICATION</scope>
</reference>
<accession>A0A0D9WUA1</accession>
<organism evidence="2 3">
    <name type="scientific">Leersia perrieri</name>
    <dbReference type="NCBI Taxonomy" id="77586"/>
    <lineage>
        <taxon>Eukaryota</taxon>
        <taxon>Viridiplantae</taxon>
        <taxon>Streptophyta</taxon>
        <taxon>Embryophyta</taxon>
        <taxon>Tracheophyta</taxon>
        <taxon>Spermatophyta</taxon>
        <taxon>Magnoliopsida</taxon>
        <taxon>Liliopsida</taxon>
        <taxon>Poales</taxon>
        <taxon>Poaceae</taxon>
        <taxon>BOP clade</taxon>
        <taxon>Oryzoideae</taxon>
        <taxon>Oryzeae</taxon>
        <taxon>Oryzinae</taxon>
        <taxon>Leersia</taxon>
    </lineage>
</organism>
<proteinExistence type="predicted"/>
<feature type="signal peptide" evidence="1">
    <location>
        <begin position="1"/>
        <end position="30"/>
    </location>
</feature>
<keyword evidence="3" id="KW-1185">Reference proteome</keyword>
<sequence length="61" mass="6915">MDDNGDVHFWHRATAVVSLLLLHFVVVVHSSCDWCPQRHSTVSLLLPSTTHQHLTGKSAYY</sequence>
<dbReference type="HOGENOM" id="CLU_2925938_0_0_1"/>
<evidence type="ECO:0000313" key="3">
    <source>
        <dbReference type="Proteomes" id="UP000032180"/>
    </source>
</evidence>
<evidence type="ECO:0000313" key="2">
    <source>
        <dbReference type="EnsemblPlants" id="LPERR06G23330.1"/>
    </source>
</evidence>
<dbReference type="Gramene" id="LPERR06G23330.1">
    <property type="protein sequence ID" value="LPERR06G23330.1"/>
    <property type="gene ID" value="LPERR06G23330"/>
</dbReference>
<dbReference type="AlphaFoldDB" id="A0A0D9WUA1"/>
<evidence type="ECO:0000256" key="1">
    <source>
        <dbReference type="SAM" id="SignalP"/>
    </source>
</evidence>
<protein>
    <recommendedName>
        <fullName evidence="4">Secreted protein</fullName>
    </recommendedName>
</protein>
<dbReference type="Proteomes" id="UP000032180">
    <property type="component" value="Chromosome 6"/>
</dbReference>
<reference evidence="3" key="2">
    <citation type="submission" date="2013-12" db="EMBL/GenBank/DDBJ databases">
        <authorList>
            <person name="Yu Y."/>
            <person name="Lee S."/>
            <person name="de Baynast K."/>
            <person name="Wissotski M."/>
            <person name="Liu L."/>
            <person name="Talag J."/>
            <person name="Goicoechea J."/>
            <person name="Angelova A."/>
            <person name="Jetty R."/>
            <person name="Kudrna D."/>
            <person name="Golser W."/>
            <person name="Rivera L."/>
            <person name="Zhang J."/>
            <person name="Wing R."/>
        </authorList>
    </citation>
    <scope>NUCLEOTIDE SEQUENCE</scope>
</reference>
<evidence type="ECO:0008006" key="4">
    <source>
        <dbReference type="Google" id="ProtNLM"/>
    </source>
</evidence>